<evidence type="ECO:0000256" key="2">
    <source>
        <dbReference type="ARBA" id="ARBA00023125"/>
    </source>
</evidence>
<keyword evidence="3" id="KW-0233">DNA recombination</keyword>
<dbReference type="OrthoDB" id="9766545at2"/>
<accession>A0A5P6VND9</accession>
<dbReference type="PANTHER" id="PTHR30349:SF41">
    <property type="entry name" value="INTEGRASE_RECOMBINASE PROTEIN MJ0367-RELATED"/>
    <property type="match status" value="1"/>
</dbReference>
<dbReference type="InterPro" id="IPR011010">
    <property type="entry name" value="DNA_brk_join_enz"/>
</dbReference>
<dbReference type="KEGG" id="pxv:FXF36_03090"/>
<feature type="domain" description="Tyr recombinase" evidence="4">
    <location>
        <begin position="108"/>
        <end position="314"/>
    </location>
</feature>
<dbReference type="PROSITE" id="PS51898">
    <property type="entry name" value="TYR_RECOMBINASE"/>
    <property type="match status" value="1"/>
</dbReference>
<dbReference type="EMBL" id="CP043028">
    <property type="protein sequence ID" value="QFJ53922.1"/>
    <property type="molecule type" value="Genomic_DNA"/>
</dbReference>
<protein>
    <submittedName>
        <fullName evidence="5">Tyrosine-type recombinase/integrase</fullName>
    </submittedName>
</protein>
<evidence type="ECO:0000313" key="5">
    <source>
        <dbReference type="EMBL" id="QFJ53922.1"/>
    </source>
</evidence>
<dbReference type="InterPro" id="IPR013762">
    <property type="entry name" value="Integrase-like_cat_sf"/>
</dbReference>
<dbReference type="GO" id="GO:0006310">
    <property type="term" value="P:DNA recombination"/>
    <property type="evidence" value="ECO:0007669"/>
    <property type="project" value="UniProtKB-KW"/>
</dbReference>
<evidence type="ECO:0000259" key="4">
    <source>
        <dbReference type="PROSITE" id="PS51898"/>
    </source>
</evidence>
<dbReference type="GO" id="GO:0015074">
    <property type="term" value="P:DNA integration"/>
    <property type="evidence" value="ECO:0007669"/>
    <property type="project" value="InterPro"/>
</dbReference>
<dbReference type="Pfam" id="PF00589">
    <property type="entry name" value="Phage_integrase"/>
    <property type="match status" value="1"/>
</dbReference>
<dbReference type="Proteomes" id="UP000327030">
    <property type="component" value="Chromosome 1"/>
</dbReference>
<organism evidence="5 6">
    <name type="scientific">Pseudobutyrivibrio xylanivorans</name>
    <dbReference type="NCBI Taxonomy" id="185007"/>
    <lineage>
        <taxon>Bacteria</taxon>
        <taxon>Bacillati</taxon>
        <taxon>Bacillota</taxon>
        <taxon>Clostridia</taxon>
        <taxon>Lachnospirales</taxon>
        <taxon>Lachnospiraceae</taxon>
        <taxon>Pseudobutyrivibrio</taxon>
    </lineage>
</organism>
<evidence type="ECO:0000256" key="1">
    <source>
        <dbReference type="ARBA" id="ARBA00008857"/>
    </source>
</evidence>
<proteinExistence type="inferred from homology"/>
<gene>
    <name evidence="5" type="ORF">FXF36_03090</name>
</gene>
<dbReference type="GO" id="GO:0003677">
    <property type="term" value="F:DNA binding"/>
    <property type="evidence" value="ECO:0007669"/>
    <property type="project" value="UniProtKB-KW"/>
</dbReference>
<name>A0A5P6VND9_PSEXY</name>
<dbReference type="PANTHER" id="PTHR30349">
    <property type="entry name" value="PHAGE INTEGRASE-RELATED"/>
    <property type="match status" value="1"/>
</dbReference>
<dbReference type="SUPFAM" id="SSF56349">
    <property type="entry name" value="DNA breaking-rejoining enzymes"/>
    <property type="match status" value="1"/>
</dbReference>
<sequence length="327" mass="38940">MTSYKDYEYQSVLAPYIRDFISQMRALGFIYNVKGYQLYRFDRYWADKGFDGTMITIERLEDWLKALPQESKSSHTSRISAVRSLSIYLNTLGIKSYVPVESVGKDYKKVHIFSKSELQELFNIVDSYLPKSFKPSDFRMANEYPVMFRLYYCCGMRNSEVCLLKGSDVDIERGIITIYDGKNRRDRLIYLSEDMRVLIEDYWNYIRNTLGHEPVWFFPGRYADDHMKNTSVDKRFREFWLKTEASSTCVKTPTPHSLRHTFVVDRINQWILEGKDLNTMLIYLSKYLGHKNPDESFYYYHLVDDAFKILKKYDKLTDEVIPEVRRI</sequence>
<reference evidence="6" key="1">
    <citation type="submission" date="2019-08" db="EMBL/GenBank/DDBJ databases">
        <title>Complete Genome Sequence of the Polysaccharide-Degrading Rumen Bacterium Pseudobutyrivibrio xylanivorans MA3014.</title>
        <authorList>
            <person name="Palevich N."/>
            <person name="Maclean P.H."/>
            <person name="Kelly W.J."/>
            <person name="Leahy S.C."/>
            <person name="Rakonjac J."/>
            <person name="Attwood G.T."/>
        </authorList>
    </citation>
    <scope>NUCLEOTIDE SEQUENCE [LARGE SCALE GENOMIC DNA]</scope>
    <source>
        <strain evidence="6">MA3014</strain>
    </source>
</reference>
<dbReference type="RefSeq" id="WP_151622419.1">
    <property type="nucleotide sequence ID" value="NZ_CP043028.1"/>
</dbReference>
<evidence type="ECO:0000313" key="6">
    <source>
        <dbReference type="Proteomes" id="UP000327030"/>
    </source>
</evidence>
<comment type="similarity">
    <text evidence="1">Belongs to the 'phage' integrase family.</text>
</comment>
<evidence type="ECO:0000256" key="3">
    <source>
        <dbReference type="ARBA" id="ARBA00023172"/>
    </source>
</evidence>
<dbReference type="InterPro" id="IPR050090">
    <property type="entry name" value="Tyrosine_recombinase_XerCD"/>
</dbReference>
<keyword evidence="2" id="KW-0238">DNA-binding</keyword>
<dbReference type="Gene3D" id="1.10.443.10">
    <property type="entry name" value="Intergrase catalytic core"/>
    <property type="match status" value="1"/>
</dbReference>
<dbReference type="AlphaFoldDB" id="A0A5P6VND9"/>
<dbReference type="InterPro" id="IPR002104">
    <property type="entry name" value="Integrase_catalytic"/>
</dbReference>